<keyword evidence="2" id="KW-0378">Hydrolase</keyword>
<evidence type="ECO:0000313" key="2">
    <source>
        <dbReference type="EMBL" id="CCH73966.1"/>
    </source>
</evidence>
<dbReference type="InterPro" id="IPR002925">
    <property type="entry name" value="Dienelactn_hydro"/>
</dbReference>
<keyword evidence="3" id="KW-1185">Reference proteome</keyword>
<protein>
    <submittedName>
        <fullName evidence="2">Carboxymethylenebutenolidase</fullName>
        <ecNumber evidence="2">3.1.1.45</ecNumber>
    </submittedName>
</protein>
<name>W6JZ06_9MICO</name>
<dbReference type="Gene3D" id="3.40.50.1820">
    <property type="entry name" value="alpha/beta hydrolase"/>
    <property type="match status" value="1"/>
</dbReference>
<sequence length="241" mass="26040">MQARHTLRPMANASTPVSVPTALGTMPAHLWLPPAGRGPGIVLFQEIFGISAYIEKRAADLAQAGYVVLAPEFYWRLGESGVADGPDMLEQGVNLMQRFDWEAGVRDGLAAAGWLREHSAVTGRVGYVGFCFGGGLAFAVAAHSDPDALVSYYGSALPNLLDLAPQVTAPSLHHFGDEDAYIDRETVERIRAAVAGEQTEFFTYPEADHAFDNPDFVNHHPEASVIAWGLTVKFLAKHLPV</sequence>
<dbReference type="SUPFAM" id="SSF53474">
    <property type="entry name" value="alpha/beta-Hydrolases"/>
    <property type="match status" value="1"/>
</dbReference>
<dbReference type="PANTHER" id="PTHR46623:SF6">
    <property type="entry name" value="ALPHA_BETA-HYDROLASES SUPERFAMILY PROTEIN"/>
    <property type="match status" value="1"/>
</dbReference>
<proteinExistence type="predicted"/>
<dbReference type="EMBL" id="CAJA01000288">
    <property type="protein sequence ID" value="CCH73966.1"/>
    <property type="molecule type" value="Genomic_DNA"/>
</dbReference>
<dbReference type="InterPro" id="IPR051049">
    <property type="entry name" value="Dienelactone_hydrolase-like"/>
</dbReference>
<feature type="domain" description="Dienelactone hydrolase" evidence="1">
    <location>
        <begin position="28"/>
        <end position="238"/>
    </location>
</feature>
<dbReference type="EC" id="3.1.1.45" evidence="2"/>
<dbReference type="InterPro" id="IPR029058">
    <property type="entry name" value="AB_hydrolase_fold"/>
</dbReference>
<evidence type="ECO:0000259" key="1">
    <source>
        <dbReference type="Pfam" id="PF01738"/>
    </source>
</evidence>
<dbReference type="AlphaFoldDB" id="W6JZ06"/>
<dbReference type="PANTHER" id="PTHR46623">
    <property type="entry name" value="CARBOXYMETHYLENEBUTENOLIDASE-RELATED"/>
    <property type="match status" value="1"/>
</dbReference>
<dbReference type="Proteomes" id="UP000035763">
    <property type="component" value="Unassembled WGS sequence"/>
</dbReference>
<accession>W6JZ06</accession>
<reference evidence="2 3" key="1">
    <citation type="journal article" date="2013" name="ISME J.">
        <title>A metabolic model for members of the genus Tetrasphaera involved in enhanced biological phosphorus removal.</title>
        <authorList>
            <person name="Kristiansen R."/>
            <person name="Nguyen H.T.T."/>
            <person name="Saunders A.M."/>
            <person name="Nielsen J.L."/>
            <person name="Wimmer R."/>
            <person name="Le V.Q."/>
            <person name="McIlroy S.J."/>
            <person name="Petrovski S."/>
            <person name="Seviour R.J."/>
            <person name="Calteau A."/>
            <person name="Nielsen K.L."/>
            <person name="Nielsen P.H."/>
        </authorList>
    </citation>
    <scope>NUCLEOTIDE SEQUENCE [LARGE SCALE GENOMIC DNA]</scope>
    <source>
        <strain evidence="2 3">Ben110</strain>
    </source>
</reference>
<evidence type="ECO:0000313" key="3">
    <source>
        <dbReference type="Proteomes" id="UP000035763"/>
    </source>
</evidence>
<organism evidence="2 3">
    <name type="scientific">Nostocoides australiense Ben110</name>
    <dbReference type="NCBI Taxonomy" id="1193182"/>
    <lineage>
        <taxon>Bacteria</taxon>
        <taxon>Bacillati</taxon>
        <taxon>Actinomycetota</taxon>
        <taxon>Actinomycetes</taxon>
        <taxon>Micrococcales</taxon>
        <taxon>Intrasporangiaceae</taxon>
        <taxon>Nostocoides</taxon>
    </lineage>
</organism>
<comment type="caution">
    <text evidence="2">The sequence shown here is derived from an EMBL/GenBank/DDBJ whole genome shotgun (WGS) entry which is preliminary data.</text>
</comment>
<dbReference type="Pfam" id="PF01738">
    <property type="entry name" value="DLH"/>
    <property type="match status" value="1"/>
</dbReference>
<gene>
    <name evidence="2" type="ORF">BN11_3580013</name>
</gene>
<dbReference type="GO" id="GO:0008806">
    <property type="term" value="F:carboxymethylenebutenolidase activity"/>
    <property type="evidence" value="ECO:0007669"/>
    <property type="project" value="UniProtKB-EC"/>
</dbReference>
<dbReference type="STRING" id="1193182.BN11_3580013"/>